<protein>
    <submittedName>
        <fullName evidence="2">Uncharacterized protein</fullName>
    </submittedName>
</protein>
<feature type="compositionally biased region" description="Low complexity" evidence="1">
    <location>
        <begin position="200"/>
        <end position="225"/>
    </location>
</feature>
<organism evidence="2 3">
    <name type="scientific">Botryotinia convoluta</name>
    <dbReference type="NCBI Taxonomy" id="54673"/>
    <lineage>
        <taxon>Eukaryota</taxon>
        <taxon>Fungi</taxon>
        <taxon>Dikarya</taxon>
        <taxon>Ascomycota</taxon>
        <taxon>Pezizomycotina</taxon>
        <taxon>Leotiomycetes</taxon>
        <taxon>Helotiales</taxon>
        <taxon>Sclerotiniaceae</taxon>
        <taxon>Botryotinia</taxon>
    </lineage>
</organism>
<name>A0A4Z1HEG7_9HELO</name>
<proteinExistence type="predicted"/>
<dbReference type="AlphaFoldDB" id="A0A4Z1HEG7"/>
<keyword evidence="3" id="KW-1185">Reference proteome</keyword>
<accession>A0A4Z1HEG7</accession>
<evidence type="ECO:0000313" key="2">
    <source>
        <dbReference type="EMBL" id="TGO47379.1"/>
    </source>
</evidence>
<feature type="compositionally biased region" description="Low complexity" evidence="1">
    <location>
        <begin position="232"/>
        <end position="246"/>
    </location>
</feature>
<evidence type="ECO:0000256" key="1">
    <source>
        <dbReference type="SAM" id="MobiDB-lite"/>
    </source>
</evidence>
<feature type="compositionally biased region" description="Polar residues" evidence="1">
    <location>
        <begin position="189"/>
        <end position="199"/>
    </location>
</feature>
<dbReference type="EMBL" id="PQXN01000279">
    <property type="protein sequence ID" value="TGO47379.1"/>
    <property type="molecule type" value="Genomic_DNA"/>
</dbReference>
<evidence type="ECO:0000313" key="3">
    <source>
        <dbReference type="Proteomes" id="UP000297527"/>
    </source>
</evidence>
<gene>
    <name evidence="2" type="ORF">BCON_0280g00060</name>
</gene>
<feature type="region of interest" description="Disordered" evidence="1">
    <location>
        <begin position="119"/>
        <end position="282"/>
    </location>
</feature>
<sequence length="282" mass="31161">MAKTYLIGNVYYHFDHKDLLGFVQPNKTLEEISISMNGYKTRWNPRTLEYGMYTVIETLRGFTDIQFREDVKYEDEEHNKVKWGDKYSTEVYEILKQLAPFWDYTKPRYVPEIRAATPGVSNDENAKEGATVVRPPSPHDSANRRGTSASKQASGPQQKKARKPEVPSKSRSIAPKEELAHRPIDGNLSGKSDNIKNVKSSAASSSTVKPPVAQSSAASSSTAKPPTERGRPSSSSTNSASKPPKTGNGGSSRTPHHGQHSRSGETARKTATRTLKAEKEEK</sequence>
<reference evidence="2 3" key="1">
    <citation type="submission" date="2017-12" db="EMBL/GenBank/DDBJ databases">
        <title>Comparative genomics of Botrytis spp.</title>
        <authorList>
            <person name="Valero-Jimenez C.A."/>
            <person name="Tapia P."/>
            <person name="Veloso J."/>
            <person name="Silva-Moreno E."/>
            <person name="Staats M."/>
            <person name="Valdes J.H."/>
            <person name="Van Kan J.A.L."/>
        </authorList>
    </citation>
    <scope>NUCLEOTIDE SEQUENCE [LARGE SCALE GENOMIC DNA]</scope>
    <source>
        <strain evidence="2 3">MUCL11595</strain>
    </source>
</reference>
<comment type="caution">
    <text evidence="2">The sequence shown here is derived from an EMBL/GenBank/DDBJ whole genome shotgun (WGS) entry which is preliminary data.</text>
</comment>
<feature type="compositionally biased region" description="Polar residues" evidence="1">
    <location>
        <begin position="144"/>
        <end position="157"/>
    </location>
</feature>
<dbReference type="Proteomes" id="UP000297527">
    <property type="component" value="Unassembled WGS sequence"/>
</dbReference>
<feature type="compositionally biased region" description="Basic and acidic residues" evidence="1">
    <location>
        <begin position="163"/>
        <end position="184"/>
    </location>
</feature>